<name>A0ABQ6HGP6_9GAMM</name>
<evidence type="ECO:0000313" key="5">
    <source>
        <dbReference type="Proteomes" id="UP001157134"/>
    </source>
</evidence>
<dbReference type="Pfam" id="PF13369">
    <property type="entry name" value="Transglut_core2"/>
    <property type="match status" value="1"/>
</dbReference>
<keyword evidence="5" id="KW-1185">Reference proteome</keyword>
<dbReference type="RefSeq" id="WP_284300129.1">
    <property type="nucleotide sequence ID" value="NZ_BSSV01000007.1"/>
</dbReference>
<dbReference type="Proteomes" id="UP001157134">
    <property type="component" value="Unassembled WGS sequence"/>
</dbReference>
<feature type="domain" description="Protein SirB1 N-terminal" evidence="3">
    <location>
        <begin position="38"/>
        <end position="181"/>
    </location>
</feature>
<organism evidence="4 5">
    <name type="scientific">Thalassotalea loyana</name>
    <dbReference type="NCBI Taxonomy" id="280483"/>
    <lineage>
        <taxon>Bacteria</taxon>
        <taxon>Pseudomonadati</taxon>
        <taxon>Pseudomonadota</taxon>
        <taxon>Gammaproteobacteria</taxon>
        <taxon>Alteromonadales</taxon>
        <taxon>Colwelliaceae</taxon>
        <taxon>Thalassotalea</taxon>
    </lineage>
</organism>
<protein>
    <recommendedName>
        <fullName evidence="3">Protein SirB1 N-terminal domain-containing protein</fullName>
    </recommendedName>
</protein>
<sequence length="266" mass="30662">MNELLLAEIKSDNIKLLDTLVLIEEFIFGPGIKPIPQVQALADHCLTEIEEIEGELSQAESLINELFVNQLFLDKQHALWPVTSHQIVPSLLYRIMSPSLKCIIISHIIRHCGFEANIVYVPDKIMVQLVCDEDYTIIFDPVVGESLTWEDLAERMSDSDHFVNYQQVEPLSDKEVLLKHLSSLKSALIRENKYRQALKCMDVILALKPDDPYQRRDRGFLLHQLDCFKVAYDDYRFFVEQCPQDPAAQLLKLQLENITISDTILH</sequence>
<keyword evidence="2" id="KW-0175">Coiled coil</keyword>
<comment type="similarity">
    <text evidence="1">Belongs to the UPF0162 family.</text>
</comment>
<dbReference type="InterPro" id="IPR032698">
    <property type="entry name" value="SirB1_N"/>
</dbReference>
<dbReference type="SUPFAM" id="SSF48452">
    <property type="entry name" value="TPR-like"/>
    <property type="match status" value="1"/>
</dbReference>
<comment type="caution">
    <text evidence="4">The sequence shown here is derived from an EMBL/GenBank/DDBJ whole genome shotgun (WGS) entry which is preliminary data.</text>
</comment>
<dbReference type="EMBL" id="BSSV01000007">
    <property type="protein sequence ID" value="GLX86767.1"/>
    <property type="molecule type" value="Genomic_DNA"/>
</dbReference>
<feature type="coiled-coil region" evidence="2">
    <location>
        <begin position="42"/>
        <end position="69"/>
    </location>
</feature>
<evidence type="ECO:0000256" key="1">
    <source>
        <dbReference type="ARBA" id="ARBA00007100"/>
    </source>
</evidence>
<evidence type="ECO:0000259" key="3">
    <source>
        <dbReference type="Pfam" id="PF13369"/>
    </source>
</evidence>
<gene>
    <name evidence="4" type="ORF">tloyanaT_30200</name>
</gene>
<proteinExistence type="inferred from homology"/>
<evidence type="ECO:0000313" key="4">
    <source>
        <dbReference type="EMBL" id="GLX86767.1"/>
    </source>
</evidence>
<dbReference type="InterPro" id="IPR011990">
    <property type="entry name" value="TPR-like_helical_dom_sf"/>
</dbReference>
<accession>A0ABQ6HGP6</accession>
<dbReference type="Pfam" id="PF13371">
    <property type="entry name" value="TPR_9"/>
    <property type="match status" value="1"/>
</dbReference>
<reference evidence="4 5" key="1">
    <citation type="submission" date="2023-03" db="EMBL/GenBank/DDBJ databases">
        <title>Thalassotalea loyana LMG 22536T draft genome sequence.</title>
        <authorList>
            <person name="Sawabe T."/>
        </authorList>
    </citation>
    <scope>NUCLEOTIDE SEQUENCE [LARGE SCALE GENOMIC DNA]</scope>
    <source>
        <strain evidence="4 5">LMG 22536</strain>
    </source>
</reference>
<dbReference type="Gene3D" id="1.25.40.10">
    <property type="entry name" value="Tetratricopeptide repeat domain"/>
    <property type="match status" value="1"/>
</dbReference>
<evidence type="ECO:0000256" key="2">
    <source>
        <dbReference type="SAM" id="Coils"/>
    </source>
</evidence>